<comment type="caution">
    <text evidence="1">The sequence shown here is derived from an EMBL/GenBank/DDBJ whole genome shotgun (WGS) entry which is preliminary data.</text>
</comment>
<evidence type="ECO:0000313" key="1">
    <source>
        <dbReference type="EMBL" id="CAB1440366.1"/>
    </source>
</evidence>
<accession>A0A9N7YUH5</accession>
<sequence length="137" mass="15680">MRGSLHGFERRLPYGLCHSGPTPQTKAIWQVRPAKANLQTFQADLNLETWLKTKGNIAFAVRAPRLWSDLPEEIRGEFIDMVDEELVLKDGKNILDDLKVNRLIDRQEVRRANVADTVITPVIRRLQCCGRDRGSED</sequence>
<protein>
    <submittedName>
        <fullName evidence="1">Uncharacterized protein</fullName>
    </submittedName>
</protein>
<gene>
    <name evidence="1" type="ORF">PLEPLA_LOCUS28132</name>
</gene>
<dbReference type="AlphaFoldDB" id="A0A9N7YUH5"/>
<evidence type="ECO:0000313" key="2">
    <source>
        <dbReference type="Proteomes" id="UP001153269"/>
    </source>
</evidence>
<proteinExistence type="predicted"/>
<dbReference type="Proteomes" id="UP001153269">
    <property type="component" value="Unassembled WGS sequence"/>
</dbReference>
<keyword evidence="2" id="KW-1185">Reference proteome</keyword>
<organism evidence="1 2">
    <name type="scientific">Pleuronectes platessa</name>
    <name type="common">European plaice</name>
    <dbReference type="NCBI Taxonomy" id="8262"/>
    <lineage>
        <taxon>Eukaryota</taxon>
        <taxon>Metazoa</taxon>
        <taxon>Chordata</taxon>
        <taxon>Craniata</taxon>
        <taxon>Vertebrata</taxon>
        <taxon>Euteleostomi</taxon>
        <taxon>Actinopterygii</taxon>
        <taxon>Neopterygii</taxon>
        <taxon>Teleostei</taxon>
        <taxon>Neoteleostei</taxon>
        <taxon>Acanthomorphata</taxon>
        <taxon>Carangaria</taxon>
        <taxon>Pleuronectiformes</taxon>
        <taxon>Pleuronectoidei</taxon>
        <taxon>Pleuronectidae</taxon>
        <taxon>Pleuronectes</taxon>
    </lineage>
</organism>
<dbReference type="EMBL" id="CADEAL010002446">
    <property type="protein sequence ID" value="CAB1440366.1"/>
    <property type="molecule type" value="Genomic_DNA"/>
</dbReference>
<name>A0A9N7YUH5_PLEPL</name>
<reference evidence="1" key="1">
    <citation type="submission" date="2020-03" db="EMBL/GenBank/DDBJ databases">
        <authorList>
            <person name="Weist P."/>
        </authorList>
    </citation>
    <scope>NUCLEOTIDE SEQUENCE</scope>
</reference>